<feature type="region of interest" description="Disordered" evidence="1">
    <location>
        <begin position="60"/>
        <end position="100"/>
    </location>
</feature>
<evidence type="ECO:0008006" key="4">
    <source>
        <dbReference type="Google" id="ProtNLM"/>
    </source>
</evidence>
<comment type="caution">
    <text evidence="2">The sequence shown here is derived from an EMBL/GenBank/DDBJ whole genome shotgun (WGS) entry which is preliminary data.</text>
</comment>
<name>A0A9P8LF24_9PEZI</name>
<reference evidence="2" key="1">
    <citation type="submission" date="2021-03" db="EMBL/GenBank/DDBJ databases">
        <title>Comparative genomics and phylogenomic investigation of the class Geoglossomycetes provide insights into ecological specialization and systematics.</title>
        <authorList>
            <person name="Melie T."/>
            <person name="Pirro S."/>
            <person name="Miller A.N."/>
            <person name="Quandt A."/>
        </authorList>
    </citation>
    <scope>NUCLEOTIDE SEQUENCE</scope>
    <source>
        <strain evidence="2">CAQ_001_2017</strain>
    </source>
</reference>
<protein>
    <recommendedName>
        <fullName evidence="4">Peptidase A2 domain-containing protein</fullName>
    </recommendedName>
</protein>
<evidence type="ECO:0000313" key="2">
    <source>
        <dbReference type="EMBL" id="KAH0562870.1"/>
    </source>
</evidence>
<proteinExistence type="predicted"/>
<accession>A0A9P8LF24</accession>
<organism evidence="2 3">
    <name type="scientific">Trichoglossum hirsutum</name>
    <dbReference type="NCBI Taxonomy" id="265104"/>
    <lineage>
        <taxon>Eukaryota</taxon>
        <taxon>Fungi</taxon>
        <taxon>Dikarya</taxon>
        <taxon>Ascomycota</taxon>
        <taxon>Pezizomycotina</taxon>
        <taxon>Geoglossomycetes</taxon>
        <taxon>Geoglossales</taxon>
        <taxon>Geoglossaceae</taxon>
        <taxon>Trichoglossum</taxon>
    </lineage>
</organism>
<evidence type="ECO:0000256" key="1">
    <source>
        <dbReference type="SAM" id="MobiDB-lite"/>
    </source>
</evidence>
<evidence type="ECO:0000313" key="3">
    <source>
        <dbReference type="Proteomes" id="UP000750711"/>
    </source>
</evidence>
<dbReference type="EMBL" id="JAGHQM010000285">
    <property type="protein sequence ID" value="KAH0562870.1"/>
    <property type="molecule type" value="Genomic_DNA"/>
</dbReference>
<dbReference type="Proteomes" id="UP000750711">
    <property type="component" value="Unassembled WGS sequence"/>
</dbReference>
<sequence>MSSSSETVYLSLAEIYRQLRRELLIDRTELPVITLPALSTRAETSRLIADSLQQDQTSVWLSSKEEREKRRQRLHRLATSHPDANLRESGSSPAPPQSLVLSNENIRPIRVGPDIPAPQVPERSSPLVREQLAKLAKNARFNPDLGRDPYPLLLPAHSYESYLAQVLGGLRLEVLDADEEDETTVYKLQGQQMLWDTGAHFTTITEDLVPESFLMHTRDTGYLETYGTAANSGVVQIGIEVQFSNCLHKIEGLATIRPANTMPNGFSGIILGQWTILDSLEYHVVPARILQARNEVAHGDWGEIRLLGCVVDGQYKAY</sequence>
<gene>
    <name evidence="2" type="ORF">GP486_002520</name>
</gene>
<keyword evidence="3" id="KW-1185">Reference proteome</keyword>
<dbReference type="AlphaFoldDB" id="A0A9P8LF24"/>